<evidence type="ECO:0000259" key="9">
    <source>
        <dbReference type="Pfam" id="PF00133"/>
    </source>
</evidence>
<dbReference type="SUPFAM" id="SSF50677">
    <property type="entry name" value="ValRS/IleRS/LeuRS editing domain"/>
    <property type="match status" value="1"/>
</dbReference>
<sequence>MIPHFHRIQTAISAIVFCPVNESLGGPLPLSSPHSRLHQPIPPPLDIYTQKADNALVICLRGVSMGGGDHLLFGAFRVYSISDAIARFHKLNGSNVIHPIGWDAFGLPAENAAIEHNVPPDKWTSSNINTMKKQLLQLGLGFNWDREFSTCSEHYYKWTQYIFLKLYEKGLVYQNKSLVNWDPVDQTVLADEQVDSFGCSWRSGAKVQRRILTQWFIKTSKFAKQLYDGLNDPILENWKDIKNLQEHWIGDCNGITVTFDLIPKNSASLDKMDIWSSEPYKFIYGQFIAISKHSILAQNESQDNNLNRELPFRALNPVNDSDLPIYITDDIEYPEGRDVYIACPSMCANDAQIAKKLNISFSYQINEININEANKQAINVAITKNVGGYLVSSKLKDWLISRQRYWGTPIPIIHCNTCGIVPVPYSDLPVVLPNSKGIGTMLDIMEEWVTCLCPNCNSQAKRETDTMDTFVDSSWYYYRFLDAKNDTFPFDRNKLGNGVTPVNMYLGGKEHAVLHLYYARFMSHFLYSLGWTLHPEPFKKLLVQGMVMGQSYRVKSTGKYVPVSDVDKIGDNYVLKSNGDLIETQWEKMSKSKYNGENPERLLADFGCDTTRLFMLSDVPPPTSRHWSDATVTLSEARPQRAAAGQHAVALTQLMEKPFTRVKTREITKIAIGIECETTGAHPRRRNRAARRADGRVAGASRRDGRPWLNCRRATYTARHPTHSYTRGARHYGTRLEGTLPRSNTLN</sequence>
<evidence type="ECO:0000256" key="8">
    <source>
        <dbReference type="SAM" id="MobiDB-lite"/>
    </source>
</evidence>
<keyword evidence="5" id="KW-0067">ATP-binding</keyword>
<dbReference type="Gene3D" id="1.10.730.10">
    <property type="entry name" value="Isoleucyl-tRNA Synthetase, Domain 1"/>
    <property type="match status" value="1"/>
</dbReference>
<dbReference type="InterPro" id="IPR009008">
    <property type="entry name" value="Val/Leu/Ile-tRNA-synth_edit"/>
</dbReference>
<dbReference type="Pfam" id="PF00133">
    <property type="entry name" value="tRNA-synt_1"/>
    <property type="match status" value="2"/>
</dbReference>
<evidence type="ECO:0000256" key="4">
    <source>
        <dbReference type="ARBA" id="ARBA00022741"/>
    </source>
</evidence>
<gene>
    <name evidence="10" type="primary">LARS2</name>
    <name evidence="10" type="ORF">EVAR_44950_1</name>
</gene>
<dbReference type="InterPro" id="IPR002300">
    <property type="entry name" value="aa-tRNA-synth_Ia"/>
</dbReference>
<keyword evidence="6" id="KW-0648">Protein biosynthesis</keyword>
<evidence type="ECO:0000256" key="6">
    <source>
        <dbReference type="ARBA" id="ARBA00022917"/>
    </source>
</evidence>
<dbReference type="CDD" id="cd00812">
    <property type="entry name" value="LeuRS_core"/>
    <property type="match status" value="1"/>
</dbReference>
<accession>A0A4C1W5E0</accession>
<dbReference type="PRINTS" id="PR00985">
    <property type="entry name" value="TRNASYNTHLEU"/>
</dbReference>
<dbReference type="Gene3D" id="3.40.50.620">
    <property type="entry name" value="HUPs"/>
    <property type="match status" value="2"/>
</dbReference>
<keyword evidence="11" id="KW-1185">Reference proteome</keyword>
<comment type="similarity">
    <text evidence="1">Belongs to the class-I aminoacyl-tRNA synthetase family.</text>
</comment>
<feature type="region of interest" description="Disordered" evidence="8">
    <location>
        <begin position="682"/>
        <end position="704"/>
    </location>
</feature>
<feature type="domain" description="Aminoacyl-tRNA synthetase class Ia" evidence="9">
    <location>
        <begin position="79"/>
        <end position="232"/>
    </location>
</feature>
<dbReference type="GO" id="GO:0006429">
    <property type="term" value="P:leucyl-tRNA aminoacylation"/>
    <property type="evidence" value="ECO:0007669"/>
    <property type="project" value="InterPro"/>
</dbReference>
<dbReference type="Proteomes" id="UP000299102">
    <property type="component" value="Unassembled WGS sequence"/>
</dbReference>
<dbReference type="OrthoDB" id="15954at2759"/>
<protein>
    <recommendedName>
        <fullName evidence="2">leucine--tRNA ligase</fullName>
        <ecNumber evidence="2">6.1.1.4</ecNumber>
    </recommendedName>
</protein>
<evidence type="ECO:0000313" key="11">
    <source>
        <dbReference type="Proteomes" id="UP000299102"/>
    </source>
</evidence>
<dbReference type="PANTHER" id="PTHR43740:SF2">
    <property type="entry name" value="LEUCINE--TRNA LIGASE, MITOCHONDRIAL"/>
    <property type="match status" value="1"/>
</dbReference>
<comment type="caution">
    <text evidence="10">The sequence shown here is derived from an EMBL/GenBank/DDBJ whole genome shotgun (WGS) entry which is preliminary data.</text>
</comment>
<keyword evidence="7" id="KW-0030">Aminoacyl-tRNA synthetase</keyword>
<dbReference type="EMBL" id="BGZK01000470">
    <property type="protein sequence ID" value="GBP45722.1"/>
    <property type="molecule type" value="Genomic_DNA"/>
</dbReference>
<dbReference type="GO" id="GO:0005524">
    <property type="term" value="F:ATP binding"/>
    <property type="evidence" value="ECO:0007669"/>
    <property type="project" value="UniProtKB-KW"/>
</dbReference>
<proteinExistence type="inferred from homology"/>
<evidence type="ECO:0000256" key="7">
    <source>
        <dbReference type="ARBA" id="ARBA00023146"/>
    </source>
</evidence>
<dbReference type="InterPro" id="IPR002302">
    <property type="entry name" value="Leu-tRNA-ligase"/>
</dbReference>
<keyword evidence="3 10" id="KW-0436">Ligase</keyword>
<evidence type="ECO:0000256" key="2">
    <source>
        <dbReference type="ARBA" id="ARBA00013164"/>
    </source>
</evidence>
<dbReference type="InterPro" id="IPR014729">
    <property type="entry name" value="Rossmann-like_a/b/a_fold"/>
</dbReference>
<dbReference type="GO" id="GO:0002161">
    <property type="term" value="F:aminoacyl-tRNA deacylase activity"/>
    <property type="evidence" value="ECO:0007669"/>
    <property type="project" value="InterPro"/>
</dbReference>
<evidence type="ECO:0000256" key="3">
    <source>
        <dbReference type="ARBA" id="ARBA00022598"/>
    </source>
</evidence>
<dbReference type="AlphaFoldDB" id="A0A4C1W5E0"/>
<dbReference type="GO" id="GO:0032543">
    <property type="term" value="P:mitochondrial translation"/>
    <property type="evidence" value="ECO:0007669"/>
    <property type="project" value="TreeGrafter"/>
</dbReference>
<dbReference type="SUPFAM" id="SSF52374">
    <property type="entry name" value="Nucleotidylyl transferase"/>
    <property type="match status" value="1"/>
</dbReference>
<evidence type="ECO:0000256" key="5">
    <source>
        <dbReference type="ARBA" id="ARBA00022840"/>
    </source>
</evidence>
<evidence type="ECO:0000313" key="10">
    <source>
        <dbReference type="EMBL" id="GBP45722.1"/>
    </source>
</evidence>
<organism evidence="10 11">
    <name type="scientific">Eumeta variegata</name>
    <name type="common">Bagworm moth</name>
    <name type="synonym">Eumeta japonica</name>
    <dbReference type="NCBI Taxonomy" id="151549"/>
    <lineage>
        <taxon>Eukaryota</taxon>
        <taxon>Metazoa</taxon>
        <taxon>Ecdysozoa</taxon>
        <taxon>Arthropoda</taxon>
        <taxon>Hexapoda</taxon>
        <taxon>Insecta</taxon>
        <taxon>Pterygota</taxon>
        <taxon>Neoptera</taxon>
        <taxon>Endopterygota</taxon>
        <taxon>Lepidoptera</taxon>
        <taxon>Glossata</taxon>
        <taxon>Ditrysia</taxon>
        <taxon>Tineoidea</taxon>
        <taxon>Psychidae</taxon>
        <taxon>Oiketicinae</taxon>
        <taxon>Eumeta</taxon>
    </lineage>
</organism>
<dbReference type="EC" id="6.1.1.4" evidence="2"/>
<dbReference type="PANTHER" id="PTHR43740">
    <property type="entry name" value="LEUCYL-TRNA SYNTHETASE"/>
    <property type="match status" value="1"/>
</dbReference>
<dbReference type="STRING" id="151549.A0A4C1W5E0"/>
<feature type="domain" description="Aminoacyl-tRNA synthetase class Ia" evidence="9">
    <location>
        <begin position="394"/>
        <end position="558"/>
    </location>
</feature>
<keyword evidence="4" id="KW-0547">Nucleotide-binding</keyword>
<feature type="compositionally biased region" description="Basic and acidic residues" evidence="8">
    <location>
        <begin position="691"/>
        <end position="704"/>
    </location>
</feature>
<evidence type="ECO:0000256" key="1">
    <source>
        <dbReference type="ARBA" id="ARBA00005594"/>
    </source>
</evidence>
<dbReference type="GO" id="GO:0004823">
    <property type="term" value="F:leucine-tRNA ligase activity"/>
    <property type="evidence" value="ECO:0007669"/>
    <property type="project" value="UniProtKB-EC"/>
</dbReference>
<name>A0A4C1W5E0_EUMVA</name>
<reference evidence="10 11" key="1">
    <citation type="journal article" date="2019" name="Commun. Biol.">
        <title>The bagworm genome reveals a unique fibroin gene that provides high tensile strength.</title>
        <authorList>
            <person name="Kono N."/>
            <person name="Nakamura H."/>
            <person name="Ohtoshi R."/>
            <person name="Tomita M."/>
            <person name="Numata K."/>
            <person name="Arakawa K."/>
        </authorList>
    </citation>
    <scope>NUCLEOTIDE SEQUENCE [LARGE SCALE GENOMIC DNA]</scope>
</reference>
<dbReference type="GO" id="GO:0005739">
    <property type="term" value="C:mitochondrion"/>
    <property type="evidence" value="ECO:0007669"/>
    <property type="project" value="TreeGrafter"/>
</dbReference>